<dbReference type="InterPro" id="IPR007219">
    <property type="entry name" value="XnlR_reg_dom"/>
</dbReference>
<keyword evidence="3" id="KW-0238">DNA-binding</keyword>
<organism evidence="8 9">
    <name type="scientific">Exophiala bonariae</name>
    <dbReference type="NCBI Taxonomy" id="1690606"/>
    <lineage>
        <taxon>Eukaryota</taxon>
        <taxon>Fungi</taxon>
        <taxon>Dikarya</taxon>
        <taxon>Ascomycota</taxon>
        <taxon>Pezizomycotina</taxon>
        <taxon>Eurotiomycetes</taxon>
        <taxon>Chaetothyriomycetidae</taxon>
        <taxon>Chaetothyriales</taxon>
        <taxon>Herpotrichiellaceae</taxon>
        <taxon>Exophiala</taxon>
    </lineage>
</organism>
<evidence type="ECO:0000256" key="3">
    <source>
        <dbReference type="ARBA" id="ARBA00023125"/>
    </source>
</evidence>
<dbReference type="CDD" id="cd12148">
    <property type="entry name" value="fungal_TF_MHR"/>
    <property type="match status" value="1"/>
</dbReference>
<comment type="caution">
    <text evidence="8">The sequence shown here is derived from an EMBL/GenBank/DDBJ whole genome shotgun (WGS) entry which is preliminary data.</text>
</comment>
<sequence length="647" mass="72392">MQQLHGGSPAEHQRSSGADAVVVAAAPQAIAQPMSPSKTRPSKIGVLRRPSMNPPEAFAEGHHIGPSSGVSFLYHSWNKGEKSERDAAALPSAPLISHGDMPLPKFPDQGLPSREEADSLLELYFRFGTPTYRFLHLSTVQGWAFHLLNGDPQLMSETACVLLAFAQSLLYTKAGDRYASADDRDFQRSAFYSERAKSLLTQESGPASLSSVQARLALCLHLLSTFRINECRFTLNMACAILTSIGLHRRTRNEASMDLITIELRKRTFWCAYVLDGYLSVMLGCPRMLRDQDIDQDFPRNIDDQDLLSAESPEELPLHGNLEAFIAHAELAKLMGRNSDLLYPLQPLTEDQVLERTSNMLDSLLTWREKLPEFLKPREKTLSGQRTFERQNTVLKFAFSHMQILVTRRSLLADFSNLGGSVPAIRDERALRHIQQCADAIDRILSTACDMIDRTVWYQGFWFTPYVALVALSTLYVFLIQKSRSSLPATSFPQVENLLEKARRCQDFLTALSPKGSQARRHYELLDRLRCRAEKDALKARLVAPRVIPTTTGVASTPSAPQVSSSEVQHVPPDHNARLNDHAGIKIPQISSVGNIEDAHNVDSVGVTTQFTPSEDDFVFQNLLKWDWEHLDTVGFPGDWEPFNLPS</sequence>
<dbReference type="GO" id="GO:0043565">
    <property type="term" value="F:sequence-specific DNA binding"/>
    <property type="evidence" value="ECO:0007669"/>
    <property type="project" value="TreeGrafter"/>
</dbReference>
<protein>
    <recommendedName>
        <fullName evidence="7">Xylanolytic transcriptional activator regulatory domain-containing protein</fullName>
    </recommendedName>
</protein>
<keyword evidence="6" id="KW-0472">Membrane</keyword>
<dbReference type="GeneID" id="89972967"/>
<feature type="transmembrane region" description="Helical" evidence="6">
    <location>
        <begin position="456"/>
        <end position="479"/>
    </location>
</feature>
<accession>A0AAV9NRY4</accession>
<evidence type="ECO:0000256" key="6">
    <source>
        <dbReference type="SAM" id="Phobius"/>
    </source>
</evidence>
<feature type="domain" description="Xylanolytic transcriptional activator regulatory" evidence="7">
    <location>
        <begin position="231"/>
        <end position="305"/>
    </location>
</feature>
<dbReference type="InterPro" id="IPR051711">
    <property type="entry name" value="Stress_Response_Reg"/>
</dbReference>
<evidence type="ECO:0000256" key="2">
    <source>
        <dbReference type="ARBA" id="ARBA00023015"/>
    </source>
</evidence>
<keyword evidence="4" id="KW-0804">Transcription</keyword>
<evidence type="ECO:0000256" key="5">
    <source>
        <dbReference type="ARBA" id="ARBA00023242"/>
    </source>
</evidence>
<keyword evidence="9" id="KW-1185">Reference proteome</keyword>
<evidence type="ECO:0000313" key="9">
    <source>
        <dbReference type="Proteomes" id="UP001358417"/>
    </source>
</evidence>
<keyword evidence="5" id="KW-0539">Nucleus</keyword>
<keyword evidence="6" id="KW-0812">Transmembrane</keyword>
<name>A0AAV9NRY4_9EURO</name>
<dbReference type="PANTHER" id="PTHR47540:SF4">
    <property type="entry name" value="TRANSCRIPTION FACTOR RGLT"/>
    <property type="match status" value="1"/>
</dbReference>
<comment type="subcellular location">
    <subcellularLocation>
        <location evidence="1">Nucleus</location>
    </subcellularLocation>
</comment>
<dbReference type="PANTHER" id="PTHR47540">
    <property type="entry name" value="THIAMINE REPRESSIBLE GENES REGULATORY PROTEIN THI5"/>
    <property type="match status" value="1"/>
</dbReference>
<gene>
    <name evidence="8" type="ORF">LTR84_004789</name>
</gene>
<dbReference type="GO" id="GO:0005634">
    <property type="term" value="C:nucleus"/>
    <property type="evidence" value="ECO:0007669"/>
    <property type="project" value="UniProtKB-SubCell"/>
</dbReference>
<dbReference type="GO" id="GO:0008270">
    <property type="term" value="F:zinc ion binding"/>
    <property type="evidence" value="ECO:0007669"/>
    <property type="project" value="InterPro"/>
</dbReference>
<dbReference type="Proteomes" id="UP001358417">
    <property type="component" value="Unassembled WGS sequence"/>
</dbReference>
<proteinExistence type="predicted"/>
<dbReference type="Pfam" id="PF04082">
    <property type="entry name" value="Fungal_trans"/>
    <property type="match status" value="1"/>
</dbReference>
<evidence type="ECO:0000313" key="8">
    <source>
        <dbReference type="EMBL" id="KAK5062715.1"/>
    </source>
</evidence>
<keyword evidence="2" id="KW-0805">Transcription regulation</keyword>
<evidence type="ECO:0000256" key="1">
    <source>
        <dbReference type="ARBA" id="ARBA00004123"/>
    </source>
</evidence>
<dbReference type="RefSeq" id="XP_064710987.1">
    <property type="nucleotide sequence ID" value="XM_064848363.1"/>
</dbReference>
<evidence type="ECO:0000256" key="4">
    <source>
        <dbReference type="ARBA" id="ARBA00023163"/>
    </source>
</evidence>
<reference evidence="8 9" key="1">
    <citation type="submission" date="2023-08" db="EMBL/GenBank/DDBJ databases">
        <title>Black Yeasts Isolated from many extreme environments.</title>
        <authorList>
            <person name="Coleine C."/>
            <person name="Stajich J.E."/>
            <person name="Selbmann L."/>
        </authorList>
    </citation>
    <scope>NUCLEOTIDE SEQUENCE [LARGE SCALE GENOMIC DNA]</scope>
    <source>
        <strain evidence="8 9">CCFEE 5792</strain>
    </source>
</reference>
<dbReference type="EMBL" id="JAVRRD010000002">
    <property type="protein sequence ID" value="KAK5062715.1"/>
    <property type="molecule type" value="Genomic_DNA"/>
</dbReference>
<dbReference type="SMART" id="SM00906">
    <property type="entry name" value="Fungal_trans"/>
    <property type="match status" value="1"/>
</dbReference>
<keyword evidence="6" id="KW-1133">Transmembrane helix</keyword>
<evidence type="ECO:0000259" key="7">
    <source>
        <dbReference type="SMART" id="SM00906"/>
    </source>
</evidence>
<dbReference type="GO" id="GO:0006351">
    <property type="term" value="P:DNA-templated transcription"/>
    <property type="evidence" value="ECO:0007669"/>
    <property type="project" value="InterPro"/>
</dbReference>
<dbReference type="AlphaFoldDB" id="A0AAV9NRY4"/>
<dbReference type="GO" id="GO:0045944">
    <property type="term" value="P:positive regulation of transcription by RNA polymerase II"/>
    <property type="evidence" value="ECO:0007669"/>
    <property type="project" value="TreeGrafter"/>
</dbReference>